<dbReference type="EMBL" id="CP049217">
    <property type="protein sequence ID" value="QTG14632.1"/>
    <property type="molecule type" value="Genomic_DNA"/>
</dbReference>
<protein>
    <submittedName>
        <fullName evidence="1">FkbM family methyltransferase</fullName>
    </submittedName>
</protein>
<dbReference type="InterPro" id="IPR006342">
    <property type="entry name" value="FkbM_mtfrase"/>
</dbReference>
<organism evidence="1 2">
    <name type="scientific">Agrobacterium tumefaciens</name>
    <dbReference type="NCBI Taxonomy" id="358"/>
    <lineage>
        <taxon>Bacteria</taxon>
        <taxon>Pseudomonadati</taxon>
        <taxon>Pseudomonadota</taxon>
        <taxon>Alphaproteobacteria</taxon>
        <taxon>Hyphomicrobiales</taxon>
        <taxon>Rhizobiaceae</taxon>
        <taxon>Rhizobium/Agrobacterium group</taxon>
        <taxon>Agrobacterium</taxon>
        <taxon>Agrobacterium tumefaciens complex</taxon>
    </lineage>
</organism>
<dbReference type="Gene3D" id="3.40.50.150">
    <property type="entry name" value="Vaccinia Virus protein VP39"/>
    <property type="match status" value="1"/>
</dbReference>
<accession>A0AAJ4N4S7</accession>
<dbReference type="GO" id="GO:0032259">
    <property type="term" value="P:methylation"/>
    <property type="evidence" value="ECO:0007669"/>
    <property type="project" value="UniProtKB-KW"/>
</dbReference>
<name>A0AAJ4N4S7_AGRTU</name>
<proteinExistence type="predicted"/>
<dbReference type="GO" id="GO:0008168">
    <property type="term" value="F:methyltransferase activity"/>
    <property type="evidence" value="ECO:0007669"/>
    <property type="project" value="UniProtKB-KW"/>
</dbReference>
<keyword evidence="1" id="KW-0808">Transferase</keyword>
<dbReference type="NCBIfam" id="TIGR01444">
    <property type="entry name" value="fkbM_fam"/>
    <property type="match status" value="1"/>
</dbReference>
<dbReference type="Proteomes" id="UP000663946">
    <property type="component" value="Chromosome 2"/>
</dbReference>
<evidence type="ECO:0000313" key="2">
    <source>
        <dbReference type="Proteomes" id="UP000663946"/>
    </source>
</evidence>
<gene>
    <name evidence="1" type="ORF">G6M86_15060</name>
</gene>
<evidence type="ECO:0000313" key="1">
    <source>
        <dbReference type="EMBL" id="QTG14632.1"/>
    </source>
</evidence>
<keyword evidence="1" id="KW-0489">Methyltransferase</keyword>
<dbReference type="InterPro" id="IPR029063">
    <property type="entry name" value="SAM-dependent_MTases_sf"/>
</dbReference>
<dbReference type="SUPFAM" id="SSF53335">
    <property type="entry name" value="S-adenosyl-L-methionine-dependent methyltransferases"/>
    <property type="match status" value="1"/>
</dbReference>
<reference evidence="1" key="1">
    <citation type="submission" date="2020-02" db="EMBL/GenBank/DDBJ databases">
        <title>Unexpected conservation and global transmission of agrobacterial virulence plasmids.</title>
        <authorList>
            <person name="Weisberg A.J."/>
            <person name="Davis E.W. II"/>
            <person name="Tabima J.R."/>
            <person name="Belcher M.S."/>
            <person name="Miller M."/>
            <person name="Kuo C.-H."/>
            <person name="Loper J.E."/>
            <person name="Grunwald N.J."/>
            <person name="Putnam M.L."/>
            <person name="Chang J.H."/>
        </authorList>
    </citation>
    <scope>NUCLEOTIDE SEQUENCE</scope>
    <source>
        <strain evidence="1">Q15/94</strain>
    </source>
</reference>
<sequence>MKLVPIGKFIIEAPSDTPYSDFHKNHILYDRAFGDLIQEVSGANPEGAFIDIGANIGDSAAMFSTHCINPIICVEGSEKYTAYLRANISLIHNPVTVVEKFVVPQSHAEASLSFQQDRGTGELHATPVESESLVNIADRITVRELHNLAIEKYGSIALFKSDTDGMDGQIIEEALSISDKIFFFECDLKLNFDPSAVSIWPKVFAEFEARQYSAIIFDNFGLPIIAQDVLDARQLMGKRDFQCTLTAVDGYSRSAGWRYPALSGSSGLGVIEWQQIANIGGFLALRQLGEHVAHPRERIDAAGTASQHQTIDHGTGLCAVGGIAEQPRFSSGCKNSDVAFQNVVIDRHPAVAGVARQIIPLVQGVGHSIAELGIRYDLRRDVIEPRL</sequence>
<dbReference type="AlphaFoldDB" id="A0AAJ4N4S7"/>